<organism evidence="1 2">
    <name type="scientific">Plakobranchus ocellatus</name>
    <dbReference type="NCBI Taxonomy" id="259542"/>
    <lineage>
        <taxon>Eukaryota</taxon>
        <taxon>Metazoa</taxon>
        <taxon>Spiralia</taxon>
        <taxon>Lophotrochozoa</taxon>
        <taxon>Mollusca</taxon>
        <taxon>Gastropoda</taxon>
        <taxon>Heterobranchia</taxon>
        <taxon>Euthyneura</taxon>
        <taxon>Panpulmonata</taxon>
        <taxon>Sacoglossa</taxon>
        <taxon>Placobranchoidea</taxon>
        <taxon>Plakobranchidae</taxon>
        <taxon>Plakobranchus</taxon>
    </lineage>
</organism>
<dbReference type="EMBL" id="BLXT01005122">
    <property type="protein sequence ID" value="GFO19977.1"/>
    <property type="molecule type" value="Genomic_DNA"/>
</dbReference>
<keyword evidence="2" id="KW-1185">Reference proteome</keyword>
<sequence length="85" mass="9432">MRLRTAESTVHMIVHMDWSFATLDAKLHKISSYGDFTNFGGIVDSESALRSAEIILSRVHPATVLWSDGRPKSLRSSCNGQAIKK</sequence>
<reference evidence="1 2" key="1">
    <citation type="journal article" date="2021" name="Elife">
        <title>Chloroplast acquisition without the gene transfer in kleptoplastic sea slugs, Plakobranchus ocellatus.</title>
        <authorList>
            <person name="Maeda T."/>
            <person name="Takahashi S."/>
            <person name="Yoshida T."/>
            <person name="Shimamura S."/>
            <person name="Takaki Y."/>
            <person name="Nagai Y."/>
            <person name="Toyoda A."/>
            <person name="Suzuki Y."/>
            <person name="Arimoto A."/>
            <person name="Ishii H."/>
            <person name="Satoh N."/>
            <person name="Nishiyama T."/>
            <person name="Hasebe M."/>
            <person name="Maruyama T."/>
            <person name="Minagawa J."/>
            <person name="Obokata J."/>
            <person name="Shigenobu S."/>
        </authorList>
    </citation>
    <scope>NUCLEOTIDE SEQUENCE [LARGE SCALE GENOMIC DNA]</scope>
</reference>
<comment type="caution">
    <text evidence="1">The sequence shown here is derived from an EMBL/GenBank/DDBJ whole genome shotgun (WGS) entry which is preliminary data.</text>
</comment>
<proteinExistence type="predicted"/>
<evidence type="ECO:0000313" key="2">
    <source>
        <dbReference type="Proteomes" id="UP000735302"/>
    </source>
</evidence>
<dbReference type="AlphaFoldDB" id="A0AAV4BKR3"/>
<protein>
    <submittedName>
        <fullName evidence="1">Uncharacterized protein</fullName>
    </submittedName>
</protein>
<dbReference type="Proteomes" id="UP000735302">
    <property type="component" value="Unassembled WGS sequence"/>
</dbReference>
<gene>
    <name evidence="1" type="ORF">PoB_004648200</name>
</gene>
<name>A0AAV4BKR3_9GAST</name>
<evidence type="ECO:0000313" key="1">
    <source>
        <dbReference type="EMBL" id="GFO19977.1"/>
    </source>
</evidence>
<accession>A0AAV4BKR3</accession>